<dbReference type="Gene3D" id="3.40.50.1820">
    <property type="entry name" value="alpha/beta hydrolase"/>
    <property type="match status" value="1"/>
</dbReference>
<dbReference type="SUPFAM" id="SSF53474">
    <property type="entry name" value="alpha/beta-Hydrolases"/>
    <property type="match status" value="1"/>
</dbReference>
<gene>
    <name evidence="2" type="ordered locus">CENSYa_1241</name>
</gene>
<evidence type="ECO:0000259" key="1">
    <source>
        <dbReference type="Pfam" id="PF20434"/>
    </source>
</evidence>
<dbReference type="InterPro" id="IPR029058">
    <property type="entry name" value="AB_hydrolase_fold"/>
</dbReference>
<dbReference type="AlphaFoldDB" id="A0RWZ7"/>
<protein>
    <submittedName>
        <fullName evidence="2">Esterase/lipase</fullName>
    </submittedName>
</protein>
<dbReference type="KEGG" id="csy:CENSYa_1241"/>
<dbReference type="Proteomes" id="UP000000758">
    <property type="component" value="Chromosome"/>
</dbReference>
<proteinExistence type="predicted"/>
<name>A0RWZ7_CENSY</name>
<dbReference type="HOGENOM" id="CLU_757804_0_0_2"/>
<evidence type="ECO:0000313" key="3">
    <source>
        <dbReference type="Proteomes" id="UP000000758"/>
    </source>
</evidence>
<reference evidence="2 3" key="1">
    <citation type="journal article" date="2006" name="Proc. Natl. Acad. Sci. U.S.A.">
        <title>Genomic analysis of the uncultivated marine crenarchaeote Cenarchaeum symbiosum.</title>
        <authorList>
            <person name="Hallam S.J."/>
            <person name="Konstantinidis K.T."/>
            <person name="Putnam N."/>
            <person name="Schleper C."/>
            <person name="Watanabe Y."/>
            <person name="Sugahara J."/>
            <person name="Preston C."/>
            <person name="de la Torre J."/>
            <person name="Richardson P.M."/>
            <person name="DeLong E.F."/>
        </authorList>
    </citation>
    <scope>NUCLEOTIDE SEQUENCE [LARGE SCALE GENOMIC DNA]</scope>
    <source>
        <strain evidence="3">A</strain>
    </source>
</reference>
<sequence length="349" mass="37358">MIELLLVMMAMPAMCEDNMIYAERPNGKIAHVCPDTAELLGWADITVKDYDSIPLDNPGRTDMGFGKILPVELPDSASADEEMPDGEISHTGTVHKYGPHPRDTFVLYRADGQSSPVMIYFHQGGSIDDVTYGEWHITTEQLIDSGISVIHADYPFVDETEIKGMVGNASLIVPYVMDNGAGLGLDPERIGVYGAGAGGGIALYIGTGEYSDEISVIGHFDAPSTFDLGGWPAIVDISLTDLIREGGNLVPPLYGAETLHDLVLGEKLKLRRSLDMLMMMDADDPPVVVLTDGVADGGRLGRIITHPGHSAAVLEKCTEQGLLCVDGSVEGMALFEERLMAGQSGHISG</sequence>
<organism evidence="2 3">
    <name type="scientific">Cenarchaeum symbiosum (strain A)</name>
    <dbReference type="NCBI Taxonomy" id="414004"/>
    <lineage>
        <taxon>Archaea</taxon>
        <taxon>Nitrososphaerota</taxon>
        <taxon>Candidatus Cenarchaeales</taxon>
        <taxon>Candidatus Cenarchaeaceae</taxon>
        <taxon>Candidatus Cenarchaeum</taxon>
    </lineage>
</organism>
<feature type="domain" description="BD-FAE-like" evidence="1">
    <location>
        <begin position="111"/>
        <end position="289"/>
    </location>
</feature>
<dbReference type="STRING" id="414004.CENSYa_1241"/>
<accession>A0RWZ7</accession>
<keyword evidence="3" id="KW-1185">Reference proteome</keyword>
<dbReference type="Pfam" id="PF20434">
    <property type="entry name" value="BD-FAE"/>
    <property type="match status" value="1"/>
</dbReference>
<dbReference type="EMBL" id="DP000238">
    <property type="protein sequence ID" value="ABK77864.1"/>
    <property type="molecule type" value="Genomic_DNA"/>
</dbReference>
<dbReference type="EnsemblBacteria" id="ABK77864">
    <property type="protein sequence ID" value="ABK77864"/>
    <property type="gene ID" value="CENSYa_1241"/>
</dbReference>
<evidence type="ECO:0000313" key="2">
    <source>
        <dbReference type="EMBL" id="ABK77864.1"/>
    </source>
</evidence>
<dbReference type="InterPro" id="IPR049492">
    <property type="entry name" value="BD-FAE-like_dom"/>
</dbReference>